<dbReference type="EMBL" id="JAVFHQ010000024">
    <property type="protein sequence ID" value="KAK4544574.1"/>
    <property type="molecule type" value="Genomic_DNA"/>
</dbReference>
<name>A0AAV9JHL0_9PEZI</name>
<evidence type="ECO:0008006" key="6">
    <source>
        <dbReference type="Google" id="ProtNLM"/>
    </source>
</evidence>
<evidence type="ECO:0000313" key="4">
    <source>
        <dbReference type="EMBL" id="KAK4544574.1"/>
    </source>
</evidence>
<dbReference type="GO" id="GO:0005634">
    <property type="term" value="C:nucleus"/>
    <property type="evidence" value="ECO:0007669"/>
    <property type="project" value="TreeGrafter"/>
</dbReference>
<dbReference type="InterPro" id="IPR029063">
    <property type="entry name" value="SAM-dependent_MTases_sf"/>
</dbReference>
<accession>A0AAV9JHL0</accession>
<keyword evidence="5" id="KW-1185">Reference proteome</keyword>
<dbReference type="GO" id="GO:0070475">
    <property type="term" value="P:rRNA base methylation"/>
    <property type="evidence" value="ECO:0007669"/>
    <property type="project" value="TreeGrafter"/>
</dbReference>
<evidence type="ECO:0000256" key="3">
    <source>
        <dbReference type="SAM" id="MobiDB-lite"/>
    </source>
</evidence>
<dbReference type="PANTHER" id="PTHR13393:SF0">
    <property type="entry name" value="RNA N6-ADENOSINE-METHYLTRANSFERASE METTL16"/>
    <property type="match status" value="1"/>
</dbReference>
<reference evidence="4 5" key="1">
    <citation type="submission" date="2021-11" db="EMBL/GenBank/DDBJ databases">
        <title>Black yeast isolated from Biological Soil Crust.</title>
        <authorList>
            <person name="Kurbessoian T."/>
        </authorList>
    </citation>
    <scope>NUCLEOTIDE SEQUENCE [LARGE SCALE GENOMIC DNA]</scope>
    <source>
        <strain evidence="4 5">CCFEE 5522</strain>
    </source>
</reference>
<dbReference type="InterPro" id="IPR010286">
    <property type="entry name" value="METTL16/RlmF"/>
</dbReference>
<gene>
    <name evidence="4" type="ORF">LTR36_004146</name>
</gene>
<dbReference type="Pfam" id="PF05971">
    <property type="entry name" value="Methyltransf_10"/>
    <property type="match status" value="1"/>
</dbReference>
<feature type="compositionally biased region" description="Acidic residues" evidence="3">
    <location>
        <begin position="394"/>
        <end position="409"/>
    </location>
</feature>
<dbReference type="CDD" id="cd02440">
    <property type="entry name" value="AdoMet_MTases"/>
    <property type="match status" value="1"/>
</dbReference>
<dbReference type="Gene3D" id="3.40.50.150">
    <property type="entry name" value="Vaccinia Virus protein VP39"/>
    <property type="match status" value="1"/>
</dbReference>
<dbReference type="PANTHER" id="PTHR13393">
    <property type="entry name" value="SAM-DEPENDENT METHYLTRANSFERASE"/>
    <property type="match status" value="1"/>
</dbReference>
<proteinExistence type="predicted"/>
<protein>
    <recommendedName>
        <fullName evidence="6">U6 small nuclear RNA (adenine-(43)-N(6))-methyltransferase</fullName>
    </recommendedName>
</protein>
<keyword evidence="1" id="KW-0489">Methyltransferase</keyword>
<sequence>MASSSSTAASSTERSYYDGDVDFDALAAKDAEFAAICKVSKDKRWIDFQDPKVVQQLTRSLLKCDFGISIQLPDDRLCPPVPVRWNYIRWVQELLDTTSDTYSDRYDPAREVLGLDIGVGASCIYPLLACASRPQWRMAGSDIDKHSLDYARQNVETNGMNKRIKLALSTADSPLIPLDAMKIAELDFVMTNPPFYSSTADMQASYTNKQAPPSAVCTGAGNEMICPGGDVGFVTRILDESLKLNERVQWYTAMLGKLSSLQQVVAKLKEHGITNYAVTCLQAGYRTKRWAVAWSFGDYRPRNDVARHGELVHAVLPSPTAQTIAVPLMDAKWAGEKVGATVKELDVRWQWRPSSSVGVMEAKENVWSRSARRKKKFVSSAGEQQVKDVAMAADGDEDGDDDEDEETDDDDVVVGLAVKVTCKNEAVELRWLRGNDYVLFTSFCGLLKRALTGRA</sequence>
<keyword evidence="2" id="KW-0808">Transferase</keyword>
<dbReference type="GO" id="GO:0008168">
    <property type="term" value="F:methyltransferase activity"/>
    <property type="evidence" value="ECO:0007669"/>
    <property type="project" value="UniProtKB-KW"/>
</dbReference>
<dbReference type="AlphaFoldDB" id="A0AAV9JHL0"/>
<evidence type="ECO:0000313" key="5">
    <source>
        <dbReference type="Proteomes" id="UP001324427"/>
    </source>
</evidence>
<dbReference type="Proteomes" id="UP001324427">
    <property type="component" value="Unassembled WGS sequence"/>
</dbReference>
<evidence type="ECO:0000256" key="1">
    <source>
        <dbReference type="ARBA" id="ARBA00022603"/>
    </source>
</evidence>
<evidence type="ECO:0000256" key="2">
    <source>
        <dbReference type="ARBA" id="ARBA00022679"/>
    </source>
</evidence>
<organism evidence="4 5">
    <name type="scientific">Oleoguttula mirabilis</name>
    <dbReference type="NCBI Taxonomy" id="1507867"/>
    <lineage>
        <taxon>Eukaryota</taxon>
        <taxon>Fungi</taxon>
        <taxon>Dikarya</taxon>
        <taxon>Ascomycota</taxon>
        <taxon>Pezizomycotina</taxon>
        <taxon>Dothideomycetes</taxon>
        <taxon>Dothideomycetidae</taxon>
        <taxon>Mycosphaerellales</taxon>
        <taxon>Teratosphaeriaceae</taxon>
        <taxon>Oleoguttula</taxon>
    </lineage>
</organism>
<feature type="region of interest" description="Disordered" evidence="3">
    <location>
        <begin position="378"/>
        <end position="409"/>
    </location>
</feature>
<dbReference type="SUPFAM" id="SSF53335">
    <property type="entry name" value="S-adenosyl-L-methionine-dependent methyltransferases"/>
    <property type="match status" value="1"/>
</dbReference>
<comment type="caution">
    <text evidence="4">The sequence shown here is derived from an EMBL/GenBank/DDBJ whole genome shotgun (WGS) entry which is preliminary data.</text>
</comment>